<sequence length="275" mass="32256">MTADVGNLEDLGSRACILATFGRHREAIEVINTALWRYPDDKRLYNNRCCSYIQTFDLENALADAEYLIENYPDFVKGYVRKGEVLTIMKRYSEAEKEYRTALDLVEDESLHVRCLQLQLLQIISYGFDPYSAWKALCETGSVQQSLRLLKTPYRNYEHVVNANFYGETYFKQIEEGSTFSEEEEDDDKDDLGSIESLPDLMKKLEIKMKESVKVEEKAMKDRRQKENVLAGKKIRKKFPNRQDKTKKIIRRNKKKMLFVKCDEKPDNILTVRNK</sequence>
<accession>A0AAN8XNF0</accession>
<dbReference type="SUPFAM" id="SSF48452">
    <property type="entry name" value="TPR-like"/>
    <property type="match status" value="1"/>
</dbReference>
<proteinExistence type="predicted"/>
<feature type="repeat" description="TPR" evidence="3">
    <location>
        <begin position="76"/>
        <end position="109"/>
    </location>
</feature>
<dbReference type="GO" id="GO:0051879">
    <property type="term" value="F:Hsp90 protein binding"/>
    <property type="evidence" value="ECO:0007669"/>
    <property type="project" value="TreeGrafter"/>
</dbReference>
<keyword evidence="2 3" id="KW-0802">TPR repeat</keyword>
<evidence type="ECO:0000313" key="5">
    <source>
        <dbReference type="Proteomes" id="UP001372834"/>
    </source>
</evidence>
<dbReference type="InterPro" id="IPR019734">
    <property type="entry name" value="TPR_rpt"/>
</dbReference>
<evidence type="ECO:0000256" key="1">
    <source>
        <dbReference type="ARBA" id="ARBA00022737"/>
    </source>
</evidence>
<dbReference type="PANTHER" id="PTHR22904:SF523">
    <property type="entry name" value="STRESS-INDUCED-PHOSPHOPROTEIN 1"/>
    <property type="match status" value="1"/>
</dbReference>
<reference evidence="4 5" key="1">
    <citation type="submission" date="2023-10" db="EMBL/GenBank/DDBJ databases">
        <title>Genomes of two closely related lineages of the louse Polyplax serrata with different host specificities.</title>
        <authorList>
            <person name="Martinu J."/>
            <person name="Tarabai H."/>
            <person name="Stefka J."/>
            <person name="Hypsa V."/>
        </authorList>
    </citation>
    <scope>NUCLEOTIDE SEQUENCE [LARGE SCALE GENOMIC DNA]</scope>
    <source>
        <strain evidence="4">HR10_N</strain>
    </source>
</reference>
<dbReference type="PANTHER" id="PTHR22904">
    <property type="entry name" value="TPR REPEAT CONTAINING PROTEIN"/>
    <property type="match status" value="1"/>
</dbReference>
<keyword evidence="1" id="KW-0677">Repeat</keyword>
<organism evidence="4 5">
    <name type="scientific">Polyplax serrata</name>
    <name type="common">Common mouse louse</name>
    <dbReference type="NCBI Taxonomy" id="468196"/>
    <lineage>
        <taxon>Eukaryota</taxon>
        <taxon>Metazoa</taxon>
        <taxon>Ecdysozoa</taxon>
        <taxon>Arthropoda</taxon>
        <taxon>Hexapoda</taxon>
        <taxon>Insecta</taxon>
        <taxon>Pterygota</taxon>
        <taxon>Neoptera</taxon>
        <taxon>Paraneoptera</taxon>
        <taxon>Psocodea</taxon>
        <taxon>Troctomorpha</taxon>
        <taxon>Phthiraptera</taxon>
        <taxon>Anoplura</taxon>
        <taxon>Polyplacidae</taxon>
        <taxon>Polyplax</taxon>
    </lineage>
</organism>
<evidence type="ECO:0000256" key="3">
    <source>
        <dbReference type="PROSITE-ProRule" id="PRU00339"/>
    </source>
</evidence>
<gene>
    <name evidence="4" type="ORF">RUM43_000344</name>
</gene>
<protein>
    <submittedName>
        <fullName evidence="4">Uncharacterized protein</fullName>
    </submittedName>
</protein>
<dbReference type="PROSITE" id="PS50005">
    <property type="entry name" value="TPR"/>
    <property type="match status" value="1"/>
</dbReference>
<dbReference type="Proteomes" id="UP001372834">
    <property type="component" value="Unassembled WGS sequence"/>
</dbReference>
<name>A0AAN8XNF0_POLSC</name>
<dbReference type="SMART" id="SM00028">
    <property type="entry name" value="TPR"/>
    <property type="match status" value="2"/>
</dbReference>
<evidence type="ECO:0000313" key="4">
    <source>
        <dbReference type="EMBL" id="KAK6644079.1"/>
    </source>
</evidence>
<dbReference type="InterPro" id="IPR011990">
    <property type="entry name" value="TPR-like_helical_dom_sf"/>
</dbReference>
<dbReference type="Gene3D" id="1.25.40.10">
    <property type="entry name" value="Tetratricopeptide repeat domain"/>
    <property type="match status" value="1"/>
</dbReference>
<dbReference type="AlphaFoldDB" id="A0AAN8XNF0"/>
<evidence type="ECO:0000256" key="2">
    <source>
        <dbReference type="ARBA" id="ARBA00022803"/>
    </source>
</evidence>
<dbReference type="Pfam" id="PF13181">
    <property type="entry name" value="TPR_8"/>
    <property type="match status" value="1"/>
</dbReference>
<comment type="caution">
    <text evidence="4">The sequence shown here is derived from an EMBL/GenBank/DDBJ whole genome shotgun (WGS) entry which is preliminary data.</text>
</comment>
<dbReference type="EMBL" id="JAWJWE010000001">
    <property type="protein sequence ID" value="KAK6644079.1"/>
    <property type="molecule type" value="Genomic_DNA"/>
</dbReference>